<protein>
    <recommendedName>
        <fullName evidence="3">ABC transporter permease</fullName>
    </recommendedName>
</protein>
<sequence>MTKYLTAAKNEIKLNFRYRFNLLAFSTGLLFPLLGYVFLWKTAYSGGGRVGEYSLNGLFTYYFWALFLDYTLPVFAYGDMAWNIKSGGLTLFLVRPFSFLFYYVSIIAGGTLVWATVNLAVLVPFGMVFARYFIFPGLTDFLVGFLFTAIGYFLALLLGFVINLLAFYLGDPSGFRGLYGWGMMLLGGSIIPLDLLGFPLDRLPFRFLYFIPAKAFMGEIRGDILGLLFEDVLWASISLFLVLLLWKRGLRKYEAYGG</sequence>
<feature type="transmembrane region" description="Helical" evidence="1">
    <location>
        <begin position="178"/>
        <end position="200"/>
    </location>
</feature>
<proteinExistence type="predicted"/>
<dbReference type="Proteomes" id="UP000885931">
    <property type="component" value="Unassembled WGS sequence"/>
</dbReference>
<feature type="transmembrane region" description="Helical" evidence="1">
    <location>
        <begin position="141"/>
        <end position="166"/>
    </location>
</feature>
<gene>
    <name evidence="2" type="ORF">ENG67_02720</name>
</gene>
<dbReference type="PANTHER" id="PTHR36832:SF1">
    <property type="entry name" value="SLR1174 PROTEIN"/>
    <property type="match status" value="1"/>
</dbReference>
<feature type="transmembrane region" description="Helical" evidence="1">
    <location>
        <begin position="20"/>
        <end position="39"/>
    </location>
</feature>
<dbReference type="InterPro" id="IPR010390">
    <property type="entry name" value="ABC-2_transporter-like"/>
</dbReference>
<reference evidence="2" key="1">
    <citation type="journal article" date="2020" name="mSystems">
        <title>Genome- and Community-Level Interaction Insights into Carbon Utilization and Element Cycling Functions of Hydrothermarchaeota in Hydrothermal Sediment.</title>
        <authorList>
            <person name="Zhou Z."/>
            <person name="Liu Y."/>
            <person name="Xu W."/>
            <person name="Pan J."/>
            <person name="Luo Z.H."/>
            <person name="Li M."/>
        </authorList>
    </citation>
    <scope>NUCLEOTIDE SEQUENCE [LARGE SCALE GENOMIC DNA]</scope>
    <source>
        <strain evidence="2">HyVt-237</strain>
    </source>
</reference>
<feature type="transmembrane region" description="Helical" evidence="1">
    <location>
        <begin position="59"/>
        <end position="78"/>
    </location>
</feature>
<evidence type="ECO:0000313" key="2">
    <source>
        <dbReference type="EMBL" id="HDM90104.1"/>
    </source>
</evidence>
<dbReference type="EMBL" id="DRBW01000103">
    <property type="protein sequence ID" value="HDM90104.1"/>
    <property type="molecule type" value="Genomic_DNA"/>
</dbReference>
<dbReference type="AlphaFoldDB" id="A0A7C0XAT9"/>
<comment type="caution">
    <text evidence="2">The sequence shown here is derived from an EMBL/GenBank/DDBJ whole genome shotgun (WGS) entry which is preliminary data.</text>
</comment>
<evidence type="ECO:0008006" key="3">
    <source>
        <dbReference type="Google" id="ProtNLM"/>
    </source>
</evidence>
<organism evidence="2">
    <name type="scientific">candidate division WOR-3 bacterium</name>
    <dbReference type="NCBI Taxonomy" id="2052148"/>
    <lineage>
        <taxon>Bacteria</taxon>
        <taxon>Bacteria division WOR-3</taxon>
    </lineage>
</organism>
<feature type="transmembrane region" description="Helical" evidence="1">
    <location>
        <begin position="224"/>
        <end position="246"/>
    </location>
</feature>
<name>A0A7C0XAT9_UNCW3</name>
<dbReference type="PANTHER" id="PTHR36832">
    <property type="entry name" value="SLR1174 PROTEIN-RELATED"/>
    <property type="match status" value="1"/>
</dbReference>
<keyword evidence="1" id="KW-0472">Membrane</keyword>
<dbReference type="Pfam" id="PF06182">
    <property type="entry name" value="ABC2_membrane_6"/>
    <property type="match status" value="1"/>
</dbReference>
<evidence type="ECO:0000256" key="1">
    <source>
        <dbReference type="SAM" id="Phobius"/>
    </source>
</evidence>
<accession>A0A7C0XAT9</accession>
<keyword evidence="1" id="KW-1133">Transmembrane helix</keyword>
<keyword evidence="1" id="KW-0812">Transmembrane</keyword>